<keyword evidence="2 4" id="KW-0547">Nucleotide-binding</keyword>
<dbReference type="Gene3D" id="1.10.8.60">
    <property type="match status" value="1"/>
</dbReference>
<dbReference type="InterPro" id="IPR050221">
    <property type="entry name" value="26S_Proteasome_ATPase"/>
</dbReference>
<dbReference type="CDD" id="cd04301">
    <property type="entry name" value="NAT_SF"/>
    <property type="match status" value="1"/>
</dbReference>
<proteinExistence type="inferred from homology"/>
<dbReference type="InterPro" id="IPR003960">
    <property type="entry name" value="ATPase_AAA_CS"/>
</dbReference>
<dbReference type="InterPro" id="IPR027417">
    <property type="entry name" value="P-loop_NTPase"/>
</dbReference>
<organism evidence="6 7">
    <name type="scientific">Pseudonocardia bannensis</name>
    <dbReference type="NCBI Taxonomy" id="630973"/>
    <lineage>
        <taxon>Bacteria</taxon>
        <taxon>Bacillati</taxon>
        <taxon>Actinomycetota</taxon>
        <taxon>Actinomycetes</taxon>
        <taxon>Pseudonocardiales</taxon>
        <taxon>Pseudonocardiaceae</taxon>
        <taxon>Pseudonocardia</taxon>
    </lineage>
</organism>
<evidence type="ECO:0000313" key="7">
    <source>
        <dbReference type="Proteomes" id="UP000586918"/>
    </source>
</evidence>
<evidence type="ECO:0000259" key="5">
    <source>
        <dbReference type="PROSITE" id="PS51186"/>
    </source>
</evidence>
<reference evidence="6 7" key="1">
    <citation type="submission" date="2020-04" db="EMBL/GenBank/DDBJ databases">
        <authorList>
            <person name="Klaysubun C."/>
            <person name="Duangmal K."/>
            <person name="Lipun K."/>
        </authorList>
    </citation>
    <scope>NUCLEOTIDE SEQUENCE [LARGE SCALE GENOMIC DNA]</scope>
    <source>
        <strain evidence="6 7">DSM 45300</strain>
    </source>
</reference>
<dbReference type="GO" id="GO:0016747">
    <property type="term" value="F:acyltransferase activity, transferring groups other than amino-acyl groups"/>
    <property type="evidence" value="ECO:0007669"/>
    <property type="project" value="InterPro"/>
</dbReference>
<dbReference type="CDD" id="cd19481">
    <property type="entry name" value="RecA-like_protease"/>
    <property type="match status" value="1"/>
</dbReference>
<dbReference type="InterPro" id="IPR000182">
    <property type="entry name" value="GNAT_dom"/>
</dbReference>
<dbReference type="InterPro" id="IPR003593">
    <property type="entry name" value="AAA+_ATPase"/>
</dbReference>
<name>A0A848DP73_9PSEU</name>
<dbReference type="AlphaFoldDB" id="A0A848DP73"/>
<dbReference type="SUPFAM" id="SSF52540">
    <property type="entry name" value="P-loop containing nucleoside triphosphate hydrolases"/>
    <property type="match status" value="1"/>
</dbReference>
<dbReference type="InterPro" id="IPR003959">
    <property type="entry name" value="ATPase_AAA_core"/>
</dbReference>
<dbReference type="PANTHER" id="PTHR23073">
    <property type="entry name" value="26S PROTEASOME REGULATORY SUBUNIT"/>
    <property type="match status" value="1"/>
</dbReference>
<dbReference type="Proteomes" id="UP000586918">
    <property type="component" value="Unassembled WGS sequence"/>
</dbReference>
<keyword evidence="6" id="KW-0808">Transferase</keyword>
<comment type="similarity">
    <text evidence="1 4">Belongs to the AAA ATPase family.</text>
</comment>
<evidence type="ECO:0000313" key="6">
    <source>
        <dbReference type="EMBL" id="NMH94572.1"/>
    </source>
</evidence>
<keyword evidence="3 4" id="KW-0067">ATP-binding</keyword>
<dbReference type="PROSITE" id="PS51186">
    <property type="entry name" value="GNAT"/>
    <property type="match status" value="1"/>
</dbReference>
<accession>A0A848DP73</accession>
<evidence type="ECO:0000256" key="4">
    <source>
        <dbReference type="RuleBase" id="RU003651"/>
    </source>
</evidence>
<dbReference type="Pfam" id="PF00004">
    <property type="entry name" value="AAA"/>
    <property type="match status" value="1"/>
</dbReference>
<dbReference type="Pfam" id="PF00583">
    <property type="entry name" value="Acetyltransf_1"/>
    <property type="match status" value="1"/>
</dbReference>
<feature type="domain" description="N-acetyltransferase" evidence="5">
    <location>
        <begin position="1"/>
        <end position="143"/>
    </location>
</feature>
<dbReference type="Gene3D" id="3.40.630.30">
    <property type="match status" value="1"/>
</dbReference>
<dbReference type="InterPro" id="IPR016181">
    <property type="entry name" value="Acyl_CoA_acyltransferase"/>
</dbReference>
<dbReference type="PROSITE" id="PS00674">
    <property type="entry name" value="AAA"/>
    <property type="match status" value="1"/>
</dbReference>
<comment type="caution">
    <text evidence="6">The sequence shown here is derived from an EMBL/GenBank/DDBJ whole genome shotgun (WGS) entry which is preliminary data.</text>
</comment>
<dbReference type="Gene3D" id="3.40.50.300">
    <property type="entry name" value="P-loop containing nucleotide triphosphate hydrolases"/>
    <property type="match status" value="1"/>
</dbReference>
<keyword evidence="7" id="KW-1185">Reference proteome</keyword>
<dbReference type="SMART" id="SM00382">
    <property type="entry name" value="AAA"/>
    <property type="match status" value="1"/>
</dbReference>
<gene>
    <name evidence="6" type="ORF">HF519_23965</name>
</gene>
<dbReference type="GO" id="GO:0005524">
    <property type="term" value="F:ATP binding"/>
    <property type="evidence" value="ECO:0007669"/>
    <property type="project" value="UniProtKB-KW"/>
</dbReference>
<evidence type="ECO:0000256" key="2">
    <source>
        <dbReference type="ARBA" id="ARBA00022741"/>
    </source>
</evidence>
<protein>
    <submittedName>
        <fullName evidence="6">GNAT family N-acetyltransferase</fullName>
    </submittedName>
</protein>
<dbReference type="GO" id="GO:0016887">
    <property type="term" value="F:ATP hydrolysis activity"/>
    <property type="evidence" value="ECO:0007669"/>
    <property type="project" value="InterPro"/>
</dbReference>
<evidence type="ECO:0000256" key="3">
    <source>
        <dbReference type="ARBA" id="ARBA00022840"/>
    </source>
</evidence>
<sequence>MTMWRVREYHDDDLDQIVRIWEESQATGDRPVHGLAEVLGTVRDGGLAVVATVGDAVVGTAVTRIHGDRGWIVLLAIASDWRDRGLGSAMLIETEKRLTDRGIRRLSAMLPDGETGGAAFKSCGYEARELVYFERLVPLQPQDVSRLGELGGRVMRAGLWEALAGMQREKELIERRLVLPLSQPDLAESFGVRPPRSVMLFGPPGTGKTTFAKAVASRLRWPFVEVFPSRLAAEPGGLAAALRETFTSIAELEHVVVFIDEVEEIARQRGGDPPSPLQSVTNELLKIIPAFREREGRLLVCATNFIRALDPAFLRHGRFDYVIPIGPPDETARAAIWRQYIPPAVLGGIDLSTLVAASELFTPADIEFAARKASQRALEAAVYGSGGSPAQTSPGPCTEDYLHAIEHTRATVTPAIVEEFEQDISAIARL</sequence>
<dbReference type="SUPFAM" id="SSF55729">
    <property type="entry name" value="Acyl-CoA N-acyltransferases (Nat)"/>
    <property type="match status" value="1"/>
</dbReference>
<evidence type="ECO:0000256" key="1">
    <source>
        <dbReference type="ARBA" id="ARBA00006914"/>
    </source>
</evidence>
<dbReference type="EMBL" id="JAAXKZ010000119">
    <property type="protein sequence ID" value="NMH94572.1"/>
    <property type="molecule type" value="Genomic_DNA"/>
</dbReference>